<comment type="caution">
    <text evidence="10">The sequence shown here is derived from an EMBL/GenBank/DDBJ whole genome shotgun (WGS) entry which is preliminary data.</text>
</comment>
<feature type="domain" description="DAHP synthetase I/KDSA" evidence="9">
    <location>
        <begin position="49"/>
        <end position="349"/>
    </location>
</feature>
<evidence type="ECO:0000259" key="9">
    <source>
        <dbReference type="Pfam" id="PF00793"/>
    </source>
</evidence>
<evidence type="ECO:0000313" key="11">
    <source>
        <dbReference type="Proteomes" id="UP000004968"/>
    </source>
</evidence>
<dbReference type="PIRSF" id="PIRSF001361">
    <property type="entry name" value="DAHP_synthase"/>
    <property type="match status" value="1"/>
</dbReference>
<comment type="catalytic activity">
    <reaction evidence="7 8">
        <text>D-erythrose 4-phosphate + phosphoenolpyruvate + H2O = 7-phospho-2-dehydro-3-deoxy-D-arabino-heptonate + phosphate</text>
        <dbReference type="Rhea" id="RHEA:14717"/>
        <dbReference type="ChEBI" id="CHEBI:15377"/>
        <dbReference type="ChEBI" id="CHEBI:16897"/>
        <dbReference type="ChEBI" id="CHEBI:43474"/>
        <dbReference type="ChEBI" id="CHEBI:58394"/>
        <dbReference type="ChEBI" id="CHEBI:58702"/>
        <dbReference type="EC" id="2.5.1.54"/>
    </reaction>
</comment>
<dbReference type="Proteomes" id="UP000004968">
    <property type="component" value="Unassembled WGS sequence"/>
</dbReference>
<comment type="function">
    <text evidence="1 8">Stereospecific condensation of phosphoenolpyruvate (PEP) and D-erythrose-4-phosphate (E4P) giving rise to 3-deoxy-D-arabino-heptulosonate-7-phosphate (DAHP).</text>
</comment>
<protein>
    <recommendedName>
        <fullName evidence="8">Phospho-2-dehydro-3-deoxyheptonate aldolase</fullName>
        <ecNumber evidence="8">2.5.1.54</ecNumber>
    </recommendedName>
</protein>
<dbReference type="NCBIfam" id="NF009395">
    <property type="entry name" value="PRK12755.1"/>
    <property type="match status" value="1"/>
</dbReference>
<evidence type="ECO:0000256" key="5">
    <source>
        <dbReference type="ARBA" id="ARBA00022679"/>
    </source>
</evidence>
<dbReference type="UniPathway" id="UPA00053">
    <property type="reaction ID" value="UER00084"/>
</dbReference>
<comment type="pathway">
    <text evidence="2 8">Metabolic intermediate biosynthesis; chorismate biosynthesis; chorismate from D-erythrose 4-phosphate and phosphoenolpyruvate: step 1/7.</text>
</comment>
<organism evidence="10 11">
    <name type="scientific">Hungatella hathewayi DSM 13479</name>
    <dbReference type="NCBI Taxonomy" id="566550"/>
    <lineage>
        <taxon>Bacteria</taxon>
        <taxon>Bacillati</taxon>
        <taxon>Bacillota</taxon>
        <taxon>Clostridia</taxon>
        <taxon>Lachnospirales</taxon>
        <taxon>Lachnospiraceae</taxon>
        <taxon>Hungatella</taxon>
    </lineage>
</organism>
<evidence type="ECO:0000256" key="7">
    <source>
        <dbReference type="ARBA" id="ARBA00047508"/>
    </source>
</evidence>
<dbReference type="EC" id="2.5.1.54" evidence="8"/>
<dbReference type="GO" id="GO:0009073">
    <property type="term" value="P:aromatic amino acid family biosynthetic process"/>
    <property type="evidence" value="ECO:0007669"/>
    <property type="project" value="UniProtKB-KW"/>
</dbReference>
<keyword evidence="4 8" id="KW-0028">Amino-acid biosynthesis</keyword>
<dbReference type="Pfam" id="PF00793">
    <property type="entry name" value="DAHP_synth_1"/>
    <property type="match status" value="1"/>
</dbReference>
<dbReference type="InterPro" id="IPR006218">
    <property type="entry name" value="DAHP1/KDSA"/>
</dbReference>
<comment type="similarity">
    <text evidence="3 8">Belongs to the class-I DAHP synthase family.</text>
</comment>
<dbReference type="GO" id="GO:0009423">
    <property type="term" value="P:chorismate biosynthetic process"/>
    <property type="evidence" value="ECO:0007669"/>
    <property type="project" value="UniProtKB-UniPathway"/>
</dbReference>
<name>D3AIH7_9FIRM</name>
<dbReference type="Gene3D" id="3.20.20.70">
    <property type="entry name" value="Aldolase class I"/>
    <property type="match status" value="1"/>
</dbReference>
<evidence type="ECO:0000256" key="8">
    <source>
        <dbReference type="PIRNR" id="PIRNR001361"/>
    </source>
</evidence>
<sequence length="357" mass="40266">MGNNKREESNLQEDTMGFQYVNNLPTPDEIKERFPLPAELKERKAKRDQEVSDVLTGKSDKFLVIIGPCSADNEDSVCDYAERLIKVQEKTADRLIIIPRVYTNKPRTTGEGYKGMLHQPDPEKKPDMHEGLIAIRKMHMRVFAETGFPTADEMLYPENMTYLDDIMSYVAIGARSVENQQHRLTASGCDVAVGMKNPTSGDLSVMLNSVVAAQQGHDFTYRGWEVKSGGNPLAHTILRGAVNKHGQCIPNYHFEDLVLLQELYAKRNLDNPACIVDTNHSNSNKKYMEQIRIAKEVLHSRRHAAPIKDLVKGLMIESYIEPGSQKVGEHCYGKSITDPCLGWEDSERLLYEIAENA</sequence>
<dbReference type="EMBL" id="ACIO01000279">
    <property type="protein sequence ID" value="EFC98406.1"/>
    <property type="molecule type" value="Genomic_DNA"/>
</dbReference>
<dbReference type="InterPro" id="IPR006219">
    <property type="entry name" value="DAHP_synth_1"/>
</dbReference>
<evidence type="ECO:0000256" key="1">
    <source>
        <dbReference type="ARBA" id="ARBA00003726"/>
    </source>
</evidence>
<dbReference type="GO" id="GO:0008652">
    <property type="term" value="P:amino acid biosynthetic process"/>
    <property type="evidence" value="ECO:0007669"/>
    <property type="project" value="UniProtKB-KW"/>
</dbReference>
<accession>D3AIH7</accession>
<dbReference type="PANTHER" id="PTHR21225">
    <property type="entry name" value="PHOSPHO-2-DEHYDRO-3-DEOXYHEPTONATE ALDOLASE DAHP SYNTHETASE"/>
    <property type="match status" value="1"/>
</dbReference>
<evidence type="ECO:0000256" key="3">
    <source>
        <dbReference type="ARBA" id="ARBA00007985"/>
    </source>
</evidence>
<dbReference type="InterPro" id="IPR013785">
    <property type="entry name" value="Aldolase_TIM"/>
</dbReference>
<evidence type="ECO:0000313" key="10">
    <source>
        <dbReference type="EMBL" id="EFC98406.1"/>
    </source>
</evidence>
<evidence type="ECO:0000256" key="2">
    <source>
        <dbReference type="ARBA" id="ARBA00004688"/>
    </source>
</evidence>
<evidence type="ECO:0000256" key="6">
    <source>
        <dbReference type="ARBA" id="ARBA00023141"/>
    </source>
</evidence>
<proteinExistence type="inferred from homology"/>
<dbReference type="GO" id="GO:0005737">
    <property type="term" value="C:cytoplasm"/>
    <property type="evidence" value="ECO:0007669"/>
    <property type="project" value="TreeGrafter"/>
</dbReference>
<dbReference type="AlphaFoldDB" id="D3AIH7"/>
<dbReference type="NCBIfam" id="TIGR00034">
    <property type="entry name" value="aroFGH"/>
    <property type="match status" value="1"/>
</dbReference>
<keyword evidence="6 8" id="KW-0057">Aromatic amino acid biosynthesis</keyword>
<evidence type="ECO:0000256" key="4">
    <source>
        <dbReference type="ARBA" id="ARBA00022605"/>
    </source>
</evidence>
<dbReference type="GO" id="GO:0003849">
    <property type="term" value="F:3-deoxy-7-phosphoheptulonate synthase activity"/>
    <property type="evidence" value="ECO:0007669"/>
    <property type="project" value="UniProtKB-EC"/>
</dbReference>
<dbReference type="PANTHER" id="PTHR21225:SF12">
    <property type="entry name" value="PHOSPHO-2-DEHYDRO-3-DEOXYHEPTONATE ALDOLASE, TYROSINE-INHIBITED"/>
    <property type="match status" value="1"/>
</dbReference>
<dbReference type="SUPFAM" id="SSF51569">
    <property type="entry name" value="Aldolase"/>
    <property type="match status" value="1"/>
</dbReference>
<reference evidence="10 11" key="1">
    <citation type="submission" date="2010-01" db="EMBL/GenBank/DDBJ databases">
        <authorList>
            <person name="Weinstock G."/>
            <person name="Sodergren E."/>
            <person name="Clifton S."/>
            <person name="Fulton L."/>
            <person name="Fulton B."/>
            <person name="Courtney L."/>
            <person name="Fronick C."/>
            <person name="Harrison M."/>
            <person name="Strong C."/>
            <person name="Farmer C."/>
            <person name="Delahaunty K."/>
            <person name="Markovic C."/>
            <person name="Hall O."/>
            <person name="Minx P."/>
            <person name="Tomlinson C."/>
            <person name="Mitreva M."/>
            <person name="Nelson J."/>
            <person name="Hou S."/>
            <person name="Wollam A."/>
            <person name="Pepin K.H."/>
            <person name="Johnson M."/>
            <person name="Bhonagiri V."/>
            <person name="Nash W.E."/>
            <person name="Warren W."/>
            <person name="Chinwalla A."/>
            <person name="Mardis E.R."/>
            <person name="Wilson R.K."/>
        </authorList>
    </citation>
    <scope>NUCLEOTIDE SEQUENCE [LARGE SCALE GENOMIC DNA]</scope>
    <source>
        <strain evidence="10 11">DSM 13479</strain>
    </source>
</reference>
<dbReference type="HOGENOM" id="CLU_030903_0_0_9"/>
<gene>
    <name evidence="10" type="ORF">CLOSTHATH_03417</name>
</gene>
<keyword evidence="5 8" id="KW-0808">Transferase</keyword>